<evidence type="ECO:0000256" key="1">
    <source>
        <dbReference type="ARBA" id="ARBA00001231"/>
    </source>
</evidence>
<reference evidence="7" key="1">
    <citation type="submission" date="2024-04" db="EMBL/GenBank/DDBJ databases">
        <title>Salinicola lusitanus LLJ914,a marine bacterium isolated from the Okinawa Trough.</title>
        <authorList>
            <person name="Li J."/>
        </authorList>
    </citation>
    <scope>NUCLEOTIDE SEQUENCE [LARGE SCALE GENOMIC DNA]</scope>
</reference>
<dbReference type="GO" id="GO:0004563">
    <property type="term" value="F:beta-N-acetylhexosaminidase activity"/>
    <property type="evidence" value="ECO:0007669"/>
    <property type="project" value="UniProtKB-EC"/>
</dbReference>
<comment type="catalytic activity">
    <reaction evidence="1">
        <text>Hydrolysis of terminal non-reducing N-acetyl-D-hexosamine residues in N-acetyl-beta-D-hexosaminides.</text>
        <dbReference type="EC" id="3.2.1.52"/>
    </reaction>
</comment>
<proteinExistence type="inferred from homology"/>
<evidence type="ECO:0000256" key="2">
    <source>
        <dbReference type="ARBA" id="ARBA00006285"/>
    </source>
</evidence>
<keyword evidence="7" id="KW-1185">Reference proteome</keyword>
<dbReference type="Proteomes" id="UP001460270">
    <property type="component" value="Unassembled WGS sequence"/>
</dbReference>
<dbReference type="AlphaFoldDB" id="A0AAW0P6I9"/>
<dbReference type="EC" id="3.2.1.52" evidence="3"/>
<feature type="domain" description="Glycoside hydrolase family 20 catalytic" evidence="5">
    <location>
        <begin position="60"/>
        <end position="208"/>
    </location>
</feature>
<dbReference type="Gene3D" id="3.20.20.80">
    <property type="entry name" value="Glycosidases"/>
    <property type="match status" value="1"/>
</dbReference>
<dbReference type="EMBL" id="JBBPFD010000007">
    <property type="protein sequence ID" value="KAK7918922.1"/>
    <property type="molecule type" value="Genomic_DNA"/>
</dbReference>
<name>A0AAW0P6I9_9GOBI</name>
<protein>
    <recommendedName>
        <fullName evidence="3">beta-N-acetylhexosaminidase</fullName>
        <ecNumber evidence="3">3.2.1.52</ecNumber>
    </recommendedName>
</protein>
<dbReference type="CDD" id="cd06565">
    <property type="entry name" value="GH20_GcnA-like"/>
    <property type="match status" value="1"/>
</dbReference>
<organism evidence="6 7">
    <name type="scientific">Mugilogobius chulae</name>
    <name type="common">yellowstripe goby</name>
    <dbReference type="NCBI Taxonomy" id="88201"/>
    <lineage>
        <taxon>Eukaryota</taxon>
        <taxon>Metazoa</taxon>
        <taxon>Chordata</taxon>
        <taxon>Craniata</taxon>
        <taxon>Vertebrata</taxon>
        <taxon>Euteleostomi</taxon>
        <taxon>Actinopterygii</taxon>
        <taxon>Neopterygii</taxon>
        <taxon>Teleostei</taxon>
        <taxon>Neoteleostei</taxon>
        <taxon>Acanthomorphata</taxon>
        <taxon>Gobiaria</taxon>
        <taxon>Gobiiformes</taxon>
        <taxon>Gobioidei</taxon>
        <taxon>Gobiidae</taxon>
        <taxon>Gobionellinae</taxon>
        <taxon>Mugilogobius</taxon>
    </lineage>
</organism>
<dbReference type="InterPro" id="IPR038901">
    <property type="entry name" value="HEXDC-like"/>
</dbReference>
<dbReference type="Pfam" id="PF00728">
    <property type="entry name" value="Glyco_hydro_20"/>
    <property type="match status" value="1"/>
</dbReference>
<evidence type="ECO:0000259" key="5">
    <source>
        <dbReference type="Pfam" id="PF00728"/>
    </source>
</evidence>
<evidence type="ECO:0000313" key="7">
    <source>
        <dbReference type="Proteomes" id="UP001460270"/>
    </source>
</evidence>
<sequence length="486" mass="54809">MCSPWPAGKKLVHLDLKGAPPRIEYLLKLIELFAELGADGLLVEYEDMFPYEGELKVLRSSTQSAYSPEEVTAIQETAEAKGLEVIPLIQTFGHMEFVLKHESFRDMREVQHCLGTLSPHGDRPLQLLMLMLQQVIHKHPGLTTLHIGADEVYLLGQGEQSQRWLQSSPGRTVEQLFLSHVTSVARAVKTTWPHLTVLVWDDMMRDMSLDTLRDCGLVGLVQPMLWDYKPDLDVTRTVSLLEKYSAAGMVDVWAASCFKGSTCVHTCVTSSQRHVDNTLQWLRVAQSVSAAVNLRGIAVTGWQRYDHLSVLCELLPVALPSLASCLQTLTDGQFESDAQRKVTSKLGITSVEVEAMERISKDTSAFPGRFLAEIIVDLNAFLNSEEVLYFEQSMFVRGWFSPHQRQRKMANPLIVAQIQNQAATYLTLLQQKCEVLRAEMSRLYPDSTVQEWEEEHVWPVRAPLQRTLEEISTCLENTLPGHEGTH</sequence>
<evidence type="ECO:0000256" key="4">
    <source>
        <dbReference type="ARBA" id="ARBA00022801"/>
    </source>
</evidence>
<dbReference type="PANTHER" id="PTHR21040:SF6">
    <property type="entry name" value="HEXOSAMINIDASE D"/>
    <property type="match status" value="1"/>
</dbReference>
<dbReference type="InterPro" id="IPR015883">
    <property type="entry name" value="Glyco_hydro_20_cat"/>
</dbReference>
<keyword evidence="4" id="KW-0378">Hydrolase</keyword>
<evidence type="ECO:0000256" key="3">
    <source>
        <dbReference type="ARBA" id="ARBA00012663"/>
    </source>
</evidence>
<dbReference type="GO" id="GO:0005975">
    <property type="term" value="P:carbohydrate metabolic process"/>
    <property type="evidence" value="ECO:0007669"/>
    <property type="project" value="InterPro"/>
</dbReference>
<accession>A0AAW0P6I9</accession>
<evidence type="ECO:0000313" key="6">
    <source>
        <dbReference type="EMBL" id="KAK7918922.1"/>
    </source>
</evidence>
<dbReference type="PANTHER" id="PTHR21040">
    <property type="entry name" value="BCDNA.GH04120"/>
    <property type="match status" value="1"/>
</dbReference>
<dbReference type="InterPro" id="IPR017853">
    <property type="entry name" value="GH"/>
</dbReference>
<dbReference type="SUPFAM" id="SSF51445">
    <property type="entry name" value="(Trans)glycosidases"/>
    <property type="match status" value="1"/>
</dbReference>
<gene>
    <name evidence="6" type="ORF">WMY93_010206</name>
</gene>
<comment type="similarity">
    <text evidence="2">Belongs to the glycosyl hydrolase 20 family.</text>
</comment>
<comment type="caution">
    <text evidence="6">The sequence shown here is derived from an EMBL/GenBank/DDBJ whole genome shotgun (WGS) entry which is preliminary data.</text>
</comment>